<dbReference type="Pfam" id="PF02540">
    <property type="entry name" value="NAD_synthase"/>
    <property type="match status" value="1"/>
</dbReference>
<evidence type="ECO:0000256" key="5">
    <source>
        <dbReference type="ARBA" id="ARBA00022840"/>
    </source>
</evidence>
<comment type="function">
    <text evidence="7">Catalyzes the ATP-dependent amidation of deamido-NAD to form NAD. Uses L-glutamine as a nitrogen source.</text>
</comment>
<keyword evidence="6 7" id="KW-0520">NAD</keyword>
<dbReference type="CDD" id="cd07570">
    <property type="entry name" value="GAT_Gln-NAD-synth"/>
    <property type="match status" value="1"/>
</dbReference>
<evidence type="ECO:0000256" key="7">
    <source>
        <dbReference type="HAMAP-Rule" id="MF_02090"/>
    </source>
</evidence>
<evidence type="ECO:0000313" key="14">
    <source>
        <dbReference type="Proteomes" id="UP001164390"/>
    </source>
</evidence>
<dbReference type="InterPro" id="IPR003694">
    <property type="entry name" value="NAD_synthase"/>
</dbReference>
<reference evidence="13" key="1">
    <citation type="submission" date="2022-01" db="EMBL/GenBank/DDBJ databases">
        <title>Nocardioidaceae gen. sp. A5X3R13.</title>
        <authorList>
            <person name="Lopez Marin M.A."/>
            <person name="Uhlik O."/>
        </authorList>
    </citation>
    <scope>NUCLEOTIDE SEQUENCE</scope>
    <source>
        <strain evidence="13">A5X3R13</strain>
    </source>
</reference>
<comment type="caution">
    <text evidence="7">Lacks conserved residue(s) required for the propagation of feature annotation.</text>
</comment>
<feature type="binding site" evidence="7">
    <location>
        <position position="436"/>
    </location>
    <ligand>
        <name>deamido-NAD(+)</name>
        <dbReference type="ChEBI" id="CHEBI:58437"/>
        <note>ligand shared between two neighboring subunits</note>
    </ligand>
</feature>
<dbReference type="GO" id="GO:0008795">
    <property type="term" value="F:NAD+ synthase activity"/>
    <property type="evidence" value="ECO:0007669"/>
    <property type="project" value="UniProtKB-UniRule"/>
</dbReference>
<comment type="similarity">
    <text evidence="10">Belongs to the NAD synthetase family.</text>
</comment>
<gene>
    <name evidence="7" type="primary">nadE</name>
    <name evidence="13" type="ORF">L0C25_00375</name>
</gene>
<feature type="region of interest" description="Disordered" evidence="11">
    <location>
        <begin position="475"/>
        <end position="498"/>
    </location>
</feature>
<dbReference type="GO" id="GO:0005737">
    <property type="term" value="C:cytoplasm"/>
    <property type="evidence" value="ECO:0007669"/>
    <property type="project" value="InterPro"/>
</dbReference>
<evidence type="ECO:0000256" key="4">
    <source>
        <dbReference type="ARBA" id="ARBA00022741"/>
    </source>
</evidence>
<keyword evidence="14" id="KW-1185">Reference proteome</keyword>
<feature type="domain" description="CN hydrolase" evidence="12">
    <location>
        <begin position="4"/>
        <end position="258"/>
    </location>
</feature>
<comment type="pathway">
    <text evidence="1 7 8">Cofactor biosynthesis; NAD(+) biosynthesis; NAD(+) from deamido-NAD(+) (L-Gln route): step 1/1.</text>
</comment>
<dbReference type="RefSeq" id="WP_271634395.1">
    <property type="nucleotide sequence ID" value="NZ_CP094970.1"/>
</dbReference>
<dbReference type="Pfam" id="PF00795">
    <property type="entry name" value="CN_hydrolase"/>
    <property type="match status" value="1"/>
</dbReference>
<dbReference type="GO" id="GO:0005524">
    <property type="term" value="F:ATP binding"/>
    <property type="evidence" value="ECO:0007669"/>
    <property type="project" value="UniProtKB-UniRule"/>
</dbReference>
<dbReference type="FunFam" id="3.40.50.620:FF:000106">
    <property type="entry name" value="Glutamine-dependent NAD(+) synthetase"/>
    <property type="match status" value="1"/>
</dbReference>
<organism evidence="13 14">
    <name type="scientific">Solicola gregarius</name>
    <dbReference type="NCBI Taxonomy" id="2908642"/>
    <lineage>
        <taxon>Bacteria</taxon>
        <taxon>Bacillati</taxon>
        <taxon>Actinomycetota</taxon>
        <taxon>Actinomycetes</taxon>
        <taxon>Propionibacteriales</taxon>
        <taxon>Nocardioidaceae</taxon>
        <taxon>Solicola</taxon>
    </lineage>
</organism>
<dbReference type="EC" id="6.3.5.1" evidence="7 8"/>
<feature type="active site" description="For glutaminase activity" evidence="7">
    <location>
        <position position="126"/>
    </location>
</feature>
<dbReference type="EMBL" id="CP094970">
    <property type="protein sequence ID" value="UYM05579.1"/>
    <property type="molecule type" value="Genomic_DNA"/>
</dbReference>
<comment type="similarity">
    <text evidence="2 7 8">In the C-terminal section; belongs to the NAD synthetase family.</text>
</comment>
<evidence type="ECO:0000256" key="10">
    <source>
        <dbReference type="RuleBase" id="RU003811"/>
    </source>
</evidence>
<evidence type="ECO:0000256" key="1">
    <source>
        <dbReference type="ARBA" id="ARBA00005188"/>
    </source>
</evidence>
<dbReference type="NCBIfam" id="NF010588">
    <property type="entry name" value="PRK13981.1"/>
    <property type="match status" value="1"/>
</dbReference>
<dbReference type="PROSITE" id="PS00920">
    <property type="entry name" value="NITRIL_CHT_1"/>
    <property type="match status" value="1"/>
</dbReference>
<feature type="binding site" evidence="7">
    <location>
        <position position="552"/>
    </location>
    <ligand>
        <name>deamido-NAD(+)</name>
        <dbReference type="ChEBI" id="CHEBI:58437"/>
        <note>ligand shared between two neighboring subunits</note>
    </ligand>
</feature>
<dbReference type="InterPro" id="IPR022310">
    <property type="entry name" value="NAD/GMP_synthase"/>
</dbReference>
<keyword evidence="4 7" id="KW-0547">Nucleotide-binding</keyword>
<evidence type="ECO:0000256" key="9">
    <source>
        <dbReference type="PROSITE-ProRule" id="PRU10139"/>
    </source>
</evidence>
<dbReference type="PANTHER" id="PTHR23090:SF9">
    <property type="entry name" value="GLUTAMINE-DEPENDENT NAD(+) SYNTHETASE"/>
    <property type="match status" value="1"/>
</dbReference>
<dbReference type="InterPro" id="IPR003010">
    <property type="entry name" value="C-N_Hydrolase"/>
</dbReference>
<feature type="active site" description="Proton acceptor; for glutaminase activity" evidence="7">
    <location>
        <position position="44"/>
    </location>
</feature>
<evidence type="ECO:0000256" key="6">
    <source>
        <dbReference type="ARBA" id="ARBA00023027"/>
    </source>
</evidence>
<dbReference type="CDD" id="cd00553">
    <property type="entry name" value="NAD_synthase"/>
    <property type="match status" value="1"/>
</dbReference>
<name>A0AA46YLH0_9ACTN</name>
<feature type="active site" description="Proton acceptor" evidence="9">
    <location>
        <position position="44"/>
    </location>
</feature>
<dbReference type="HAMAP" id="MF_02090">
    <property type="entry name" value="NadE_glutamine_dep"/>
    <property type="match status" value="1"/>
</dbReference>
<dbReference type="InterPro" id="IPR014445">
    <property type="entry name" value="Gln-dep_NAD_synthase"/>
</dbReference>
<dbReference type="SUPFAM" id="SSF56317">
    <property type="entry name" value="Carbon-nitrogen hydrolase"/>
    <property type="match status" value="1"/>
</dbReference>
<dbReference type="PANTHER" id="PTHR23090">
    <property type="entry name" value="NH 3 /GLUTAMINE-DEPENDENT NAD + SYNTHETASE"/>
    <property type="match status" value="1"/>
</dbReference>
<dbReference type="Gene3D" id="3.60.110.10">
    <property type="entry name" value="Carbon-nitrogen hydrolase"/>
    <property type="match status" value="1"/>
</dbReference>
<dbReference type="PROSITE" id="PS50263">
    <property type="entry name" value="CN_HYDROLASE"/>
    <property type="match status" value="1"/>
</dbReference>
<feature type="binding site" evidence="7">
    <location>
        <position position="194"/>
    </location>
    <ligand>
        <name>L-glutamine</name>
        <dbReference type="ChEBI" id="CHEBI:58359"/>
    </ligand>
</feature>
<feature type="binding site" evidence="7">
    <location>
        <position position="407"/>
    </location>
    <ligand>
        <name>deamido-NAD(+)</name>
        <dbReference type="ChEBI" id="CHEBI:58437"/>
        <note>ligand shared between two neighboring subunits</note>
    </ligand>
</feature>
<evidence type="ECO:0000256" key="2">
    <source>
        <dbReference type="ARBA" id="ARBA00007145"/>
    </source>
</evidence>
<dbReference type="AlphaFoldDB" id="A0AA46YLH0"/>
<feature type="binding site" evidence="7">
    <location>
        <position position="188"/>
    </location>
    <ligand>
        <name>L-glutamine</name>
        <dbReference type="ChEBI" id="CHEBI:58359"/>
    </ligand>
</feature>
<dbReference type="GO" id="GO:0003952">
    <property type="term" value="F:NAD+ synthase (glutamine-hydrolyzing) activity"/>
    <property type="evidence" value="ECO:0007669"/>
    <property type="project" value="UniProtKB-UniRule"/>
</dbReference>
<dbReference type="InterPro" id="IPR036526">
    <property type="entry name" value="C-N_Hydrolase_sf"/>
</dbReference>
<dbReference type="KEGG" id="sgrg:L0C25_00375"/>
<keyword evidence="5 7" id="KW-0067">ATP-binding</keyword>
<dbReference type="GO" id="GO:0009435">
    <property type="term" value="P:NAD+ biosynthetic process"/>
    <property type="evidence" value="ECO:0007669"/>
    <property type="project" value="UniProtKB-UniRule"/>
</dbReference>
<evidence type="ECO:0000259" key="12">
    <source>
        <dbReference type="PROSITE" id="PS50263"/>
    </source>
</evidence>
<dbReference type="NCBIfam" id="TIGR00552">
    <property type="entry name" value="nadE"/>
    <property type="match status" value="1"/>
</dbReference>
<comment type="catalytic activity">
    <reaction evidence="7 8">
        <text>deamido-NAD(+) + L-glutamine + ATP + H2O = L-glutamate + AMP + diphosphate + NAD(+) + H(+)</text>
        <dbReference type="Rhea" id="RHEA:24384"/>
        <dbReference type="ChEBI" id="CHEBI:15377"/>
        <dbReference type="ChEBI" id="CHEBI:15378"/>
        <dbReference type="ChEBI" id="CHEBI:29985"/>
        <dbReference type="ChEBI" id="CHEBI:30616"/>
        <dbReference type="ChEBI" id="CHEBI:33019"/>
        <dbReference type="ChEBI" id="CHEBI:57540"/>
        <dbReference type="ChEBI" id="CHEBI:58359"/>
        <dbReference type="ChEBI" id="CHEBI:58437"/>
        <dbReference type="ChEBI" id="CHEBI:456215"/>
        <dbReference type="EC" id="6.3.5.1"/>
    </reaction>
</comment>
<dbReference type="Proteomes" id="UP001164390">
    <property type="component" value="Chromosome"/>
</dbReference>
<feature type="active site" description="Nucleophile; for glutaminase activity" evidence="7">
    <location>
        <position position="162"/>
    </location>
</feature>
<dbReference type="GO" id="GO:0000257">
    <property type="term" value="F:nitrilase activity"/>
    <property type="evidence" value="ECO:0007669"/>
    <property type="project" value="UniProtKB-ARBA"/>
</dbReference>
<dbReference type="SUPFAM" id="SSF52402">
    <property type="entry name" value="Adenine nucleotide alpha hydrolases-like"/>
    <property type="match status" value="1"/>
</dbReference>
<feature type="binding site" evidence="7">
    <location>
        <position position="132"/>
    </location>
    <ligand>
        <name>L-glutamine</name>
        <dbReference type="ChEBI" id="CHEBI:58359"/>
    </ligand>
</feature>
<proteinExistence type="inferred from homology"/>
<feature type="binding site" evidence="7">
    <location>
        <begin position="330"/>
        <end position="337"/>
    </location>
    <ligand>
        <name>ATP</name>
        <dbReference type="ChEBI" id="CHEBI:30616"/>
    </ligand>
</feature>
<dbReference type="InterPro" id="IPR000132">
    <property type="entry name" value="Nitrilase/CN_hydratase_CS"/>
</dbReference>
<dbReference type="PIRSF" id="PIRSF006630">
    <property type="entry name" value="NADS_GAT"/>
    <property type="match status" value="1"/>
</dbReference>
<dbReference type="InterPro" id="IPR014729">
    <property type="entry name" value="Rossmann-like_a/b/a_fold"/>
</dbReference>
<accession>A0AA46YLH0</accession>
<dbReference type="GO" id="GO:0004359">
    <property type="term" value="F:glutaminase activity"/>
    <property type="evidence" value="ECO:0007669"/>
    <property type="project" value="InterPro"/>
</dbReference>
<evidence type="ECO:0000256" key="3">
    <source>
        <dbReference type="ARBA" id="ARBA00022598"/>
    </source>
</evidence>
<keyword evidence="3 7" id="KW-0436">Ligase</keyword>
<evidence type="ECO:0000256" key="11">
    <source>
        <dbReference type="SAM" id="MobiDB-lite"/>
    </source>
</evidence>
<dbReference type="Gene3D" id="3.40.50.620">
    <property type="entry name" value="HUPs"/>
    <property type="match status" value="1"/>
</dbReference>
<evidence type="ECO:0000256" key="8">
    <source>
        <dbReference type="PIRNR" id="PIRNR006630"/>
    </source>
</evidence>
<evidence type="ECO:0000313" key="13">
    <source>
        <dbReference type="EMBL" id="UYM05579.1"/>
    </source>
</evidence>
<protein>
    <recommendedName>
        <fullName evidence="7 8">Glutamine-dependent NAD(+) synthetase</fullName>
        <ecNumber evidence="7 8">6.3.5.1</ecNumber>
    </recommendedName>
    <alternativeName>
        <fullName evidence="7 8">NAD(+) synthase [glutamine-hydrolyzing]</fullName>
    </alternativeName>
</protein>
<sequence>MPQLRLALAQVDTHVGNLDANADLVVAQCRVAAEQGVQLIVFPEMTLTGYPIEDLAMRASVIEASRTCAERLAARLADEGLGELVAVVGFLDRAPGVEDGFGIPKNAPQNAVAVMHGGRIVARQAKIHLWNYGVGDEMRNFVPGDTINVVQVHGVDVALAICEDLWRDGPSAAAKAADAALLVVPNGSPYEANKDDVRLDLCATRAVAGECALAYVNLVGGQDELVFDGDSLVVDANGALQARSQQFVEELLVVDLDLPAATPTMPGTGERFGGLAIKRTVISTEPVPSYEPRTTTPGDRLDDLEEIYTALVTGLRDYVRKNGFSSVLMGLSGGIDSTLTAAIAVDALGADKVFGVSNPSEWSTEHSRTDAAELARRTGLTLDTVAIAGIKDAYDDAIKVDGVAEENLQARIRAVIWMALSNQHGHLVLACGNKSELATGYSTIYGDAVGGYAPIKDVPKTLVWELSRWRNAAAERRGETPPIPENAINKPPSAELRPGQLDTDSLPPYEELDAVLDAYVERDLGSAAVIAEGFDAELVERIVTLVDRAEYKRRQYPPGPKISKRNFGRDRRVPMTNAWREHL</sequence>